<dbReference type="PANTHER" id="PTHR43372">
    <property type="entry name" value="FATTY-ACID AMIDE HYDROLASE"/>
    <property type="match status" value="1"/>
</dbReference>
<sequence length="272" mass="30905">MRGCTFRTGKEQSTMVSAGPMSRHAEDLLPLLKVLVCDEKKTSLRLDENVDLKKLRYFYISENGVVASTPVNSETQNQMKKVTRYFEELTEQDVVKTKLPGLEKSKNMWRYWMTQEPANFNRLMGNGDEINPIVELLKKLVGQSDFSMAGIFGLIDGILPAEKEKIVKDVTQKLEEALNELLGDDGILFFHSNPRTAPFHYHPLFLKFNDFHYFSIFNVLKVPVTQVPLGLDSNGLPLGIQVVATKNRDRHCIAVAQELERAFGGWVPPFQN</sequence>
<evidence type="ECO:0000313" key="2">
    <source>
        <dbReference type="EnsemblMetazoa" id="MESCA000716-PA"/>
    </source>
</evidence>
<dbReference type="AlphaFoldDB" id="T1GBS8"/>
<dbReference type="InterPro" id="IPR052739">
    <property type="entry name" value="FAAH2"/>
</dbReference>
<evidence type="ECO:0000259" key="1">
    <source>
        <dbReference type="Pfam" id="PF01425"/>
    </source>
</evidence>
<reference evidence="3" key="1">
    <citation type="submission" date="2013-02" db="EMBL/GenBank/DDBJ databases">
        <authorList>
            <person name="Hughes D."/>
        </authorList>
    </citation>
    <scope>NUCLEOTIDE SEQUENCE</scope>
    <source>
        <strain>Durham</strain>
        <strain evidence="3">NC isolate 2 -- Noor lab</strain>
    </source>
</reference>
<dbReference type="Gene3D" id="3.90.1300.10">
    <property type="entry name" value="Amidase signature (AS) domain"/>
    <property type="match status" value="1"/>
</dbReference>
<dbReference type="OMA" id="YLMWASA"/>
<proteinExistence type="predicted"/>
<dbReference type="EMBL" id="CAQQ02177655">
    <property type="status" value="NOT_ANNOTATED_CDS"/>
    <property type="molecule type" value="Genomic_DNA"/>
</dbReference>
<keyword evidence="3" id="KW-1185">Reference proteome</keyword>
<evidence type="ECO:0000313" key="3">
    <source>
        <dbReference type="Proteomes" id="UP000015102"/>
    </source>
</evidence>
<dbReference type="STRING" id="36166.T1GBS8"/>
<feature type="domain" description="Amidase" evidence="1">
    <location>
        <begin position="11"/>
        <end position="252"/>
    </location>
</feature>
<dbReference type="Proteomes" id="UP000015102">
    <property type="component" value="Unassembled WGS sequence"/>
</dbReference>
<name>T1GBS8_MEGSC</name>
<dbReference type="SUPFAM" id="SSF75304">
    <property type="entry name" value="Amidase signature (AS) enzymes"/>
    <property type="match status" value="1"/>
</dbReference>
<organism evidence="2 3">
    <name type="scientific">Megaselia scalaris</name>
    <name type="common">Humpbacked fly</name>
    <name type="synonym">Phora scalaris</name>
    <dbReference type="NCBI Taxonomy" id="36166"/>
    <lineage>
        <taxon>Eukaryota</taxon>
        <taxon>Metazoa</taxon>
        <taxon>Ecdysozoa</taxon>
        <taxon>Arthropoda</taxon>
        <taxon>Hexapoda</taxon>
        <taxon>Insecta</taxon>
        <taxon>Pterygota</taxon>
        <taxon>Neoptera</taxon>
        <taxon>Endopterygota</taxon>
        <taxon>Diptera</taxon>
        <taxon>Brachycera</taxon>
        <taxon>Muscomorpha</taxon>
        <taxon>Platypezoidea</taxon>
        <taxon>Phoridae</taxon>
        <taxon>Megaseliini</taxon>
        <taxon>Megaselia</taxon>
    </lineage>
</organism>
<accession>T1GBS8</accession>
<dbReference type="GO" id="GO:0012505">
    <property type="term" value="C:endomembrane system"/>
    <property type="evidence" value="ECO:0007669"/>
    <property type="project" value="TreeGrafter"/>
</dbReference>
<dbReference type="HOGENOM" id="CLU_009600_16_0_1"/>
<dbReference type="Pfam" id="PF01425">
    <property type="entry name" value="Amidase"/>
    <property type="match status" value="1"/>
</dbReference>
<dbReference type="PANTHER" id="PTHR43372:SF1">
    <property type="entry name" value="LD38433P"/>
    <property type="match status" value="1"/>
</dbReference>
<dbReference type="InterPro" id="IPR023631">
    <property type="entry name" value="Amidase_dom"/>
</dbReference>
<protein>
    <recommendedName>
        <fullName evidence="1">Amidase domain-containing protein</fullName>
    </recommendedName>
</protein>
<reference evidence="2" key="2">
    <citation type="submission" date="2015-06" db="UniProtKB">
        <authorList>
            <consortium name="EnsemblMetazoa"/>
        </authorList>
    </citation>
    <scope>IDENTIFICATION</scope>
</reference>
<dbReference type="InterPro" id="IPR036928">
    <property type="entry name" value="AS_sf"/>
</dbReference>
<dbReference type="EnsemblMetazoa" id="MESCA000716-RA">
    <property type="protein sequence ID" value="MESCA000716-PA"/>
    <property type="gene ID" value="MESCA000716"/>
</dbReference>